<keyword evidence="2" id="KW-0472">Membrane</keyword>
<keyword evidence="2" id="KW-0812">Transmembrane</keyword>
<feature type="transmembrane region" description="Helical" evidence="2">
    <location>
        <begin position="59"/>
        <end position="78"/>
    </location>
</feature>
<evidence type="ECO:0000313" key="3">
    <source>
        <dbReference type="EMBL" id="ETO20084.1"/>
    </source>
</evidence>
<sequence length="143" mass="16339">MPEINSKRVQNKDRQKKAKQERTKEAKKNPDRKSSHVNITWEGDSKPEVKEEQSSSTSLYLILGGLFLLFLFVLWAFVEDTPALLAKEKAREKAQARRNATKGEGVAPKSFAYESSVVFNSSQLTHVLRQLSDPQEDFERIVM</sequence>
<feature type="region of interest" description="Disordered" evidence="1">
    <location>
        <begin position="1"/>
        <end position="53"/>
    </location>
</feature>
<gene>
    <name evidence="3" type="ORF">RFI_17136</name>
</gene>
<feature type="compositionally biased region" description="Basic and acidic residues" evidence="1">
    <location>
        <begin position="10"/>
        <end position="34"/>
    </location>
</feature>
<proteinExistence type="predicted"/>
<dbReference type="EMBL" id="ASPP01012953">
    <property type="protein sequence ID" value="ETO20084.1"/>
    <property type="molecule type" value="Genomic_DNA"/>
</dbReference>
<evidence type="ECO:0000256" key="1">
    <source>
        <dbReference type="SAM" id="MobiDB-lite"/>
    </source>
</evidence>
<reference evidence="3 4" key="1">
    <citation type="journal article" date="2013" name="Curr. Biol.">
        <title>The Genome of the Foraminiferan Reticulomyxa filosa.</title>
        <authorList>
            <person name="Glockner G."/>
            <person name="Hulsmann N."/>
            <person name="Schleicher M."/>
            <person name="Noegel A.A."/>
            <person name="Eichinger L."/>
            <person name="Gallinger C."/>
            <person name="Pawlowski J."/>
            <person name="Sierra R."/>
            <person name="Euteneuer U."/>
            <person name="Pillet L."/>
            <person name="Moustafa A."/>
            <person name="Platzer M."/>
            <person name="Groth M."/>
            <person name="Szafranski K."/>
            <person name="Schliwa M."/>
        </authorList>
    </citation>
    <scope>NUCLEOTIDE SEQUENCE [LARGE SCALE GENOMIC DNA]</scope>
</reference>
<feature type="compositionally biased region" description="Basic and acidic residues" evidence="1">
    <location>
        <begin position="43"/>
        <end position="53"/>
    </location>
</feature>
<dbReference type="AlphaFoldDB" id="X6N2W6"/>
<keyword evidence="2" id="KW-1133">Transmembrane helix</keyword>
<evidence type="ECO:0000313" key="4">
    <source>
        <dbReference type="Proteomes" id="UP000023152"/>
    </source>
</evidence>
<evidence type="ECO:0000256" key="2">
    <source>
        <dbReference type="SAM" id="Phobius"/>
    </source>
</evidence>
<keyword evidence="4" id="KW-1185">Reference proteome</keyword>
<accession>X6N2W6</accession>
<protein>
    <submittedName>
        <fullName evidence="3">Uncharacterized protein</fullName>
    </submittedName>
</protein>
<feature type="non-terminal residue" evidence="3">
    <location>
        <position position="143"/>
    </location>
</feature>
<organism evidence="3 4">
    <name type="scientific">Reticulomyxa filosa</name>
    <dbReference type="NCBI Taxonomy" id="46433"/>
    <lineage>
        <taxon>Eukaryota</taxon>
        <taxon>Sar</taxon>
        <taxon>Rhizaria</taxon>
        <taxon>Retaria</taxon>
        <taxon>Foraminifera</taxon>
        <taxon>Monothalamids</taxon>
        <taxon>Reticulomyxidae</taxon>
        <taxon>Reticulomyxa</taxon>
    </lineage>
</organism>
<comment type="caution">
    <text evidence="3">The sequence shown here is derived from an EMBL/GenBank/DDBJ whole genome shotgun (WGS) entry which is preliminary data.</text>
</comment>
<dbReference type="Proteomes" id="UP000023152">
    <property type="component" value="Unassembled WGS sequence"/>
</dbReference>
<name>X6N2W6_RETFI</name>